<evidence type="ECO:0000313" key="3">
    <source>
        <dbReference type="WBParaSite" id="nRc.2.0.1.t30484-RA"/>
    </source>
</evidence>
<reference evidence="3" key="1">
    <citation type="submission" date="2022-11" db="UniProtKB">
        <authorList>
            <consortium name="WormBaseParasite"/>
        </authorList>
    </citation>
    <scope>IDENTIFICATION</scope>
</reference>
<keyword evidence="1" id="KW-0812">Transmembrane</keyword>
<dbReference type="Proteomes" id="UP000887565">
    <property type="component" value="Unplaced"/>
</dbReference>
<organism evidence="2 3">
    <name type="scientific">Romanomermis culicivorax</name>
    <name type="common">Nematode worm</name>
    <dbReference type="NCBI Taxonomy" id="13658"/>
    <lineage>
        <taxon>Eukaryota</taxon>
        <taxon>Metazoa</taxon>
        <taxon>Ecdysozoa</taxon>
        <taxon>Nematoda</taxon>
        <taxon>Enoplea</taxon>
        <taxon>Dorylaimia</taxon>
        <taxon>Mermithida</taxon>
        <taxon>Mermithoidea</taxon>
        <taxon>Mermithidae</taxon>
        <taxon>Romanomermis</taxon>
    </lineage>
</organism>
<accession>A0A915JWT5</accession>
<evidence type="ECO:0000256" key="1">
    <source>
        <dbReference type="SAM" id="Phobius"/>
    </source>
</evidence>
<keyword evidence="2" id="KW-1185">Reference proteome</keyword>
<dbReference type="AlphaFoldDB" id="A0A915JWT5"/>
<evidence type="ECO:0000313" key="2">
    <source>
        <dbReference type="Proteomes" id="UP000887565"/>
    </source>
</evidence>
<proteinExistence type="predicted"/>
<keyword evidence="1" id="KW-1133">Transmembrane helix</keyword>
<feature type="transmembrane region" description="Helical" evidence="1">
    <location>
        <begin position="6"/>
        <end position="23"/>
    </location>
</feature>
<keyword evidence="1" id="KW-0472">Membrane</keyword>
<name>A0A915JWT5_ROMCU</name>
<dbReference type="WBParaSite" id="nRc.2.0.1.t30484-RA">
    <property type="protein sequence ID" value="nRc.2.0.1.t30484-RA"/>
    <property type="gene ID" value="nRc.2.0.1.g30484"/>
</dbReference>
<sequence length="107" mass="11578">VLENFAYSPGIVDVATGVVSAILKSGRRRRNGRRSFVYAANGRPVIAGAAGVSTTSVAQFFDTNVLEIFPSQVEDLFDRNVTLGGEPGHVLLEAEVDEPGFERQLKR</sequence>
<protein>
    <submittedName>
        <fullName evidence="3">Uncharacterized protein</fullName>
    </submittedName>
</protein>